<evidence type="ECO:0000256" key="1">
    <source>
        <dbReference type="ARBA" id="ARBA00004141"/>
    </source>
</evidence>
<dbReference type="InterPro" id="IPR035952">
    <property type="entry name" value="Rhomboid-like_sf"/>
</dbReference>
<feature type="domain" description="DUF6576" evidence="9">
    <location>
        <begin position="238"/>
        <end position="273"/>
    </location>
</feature>
<keyword evidence="11" id="KW-1185">Reference proteome</keyword>
<gene>
    <name evidence="10" type="ORF">E1163_01285</name>
</gene>
<evidence type="ECO:0000256" key="4">
    <source>
        <dbReference type="ARBA" id="ARBA00022801"/>
    </source>
</evidence>
<dbReference type="GO" id="GO:0006508">
    <property type="term" value="P:proteolysis"/>
    <property type="evidence" value="ECO:0007669"/>
    <property type="project" value="UniProtKB-KW"/>
</dbReference>
<feature type="transmembrane region" description="Helical" evidence="7">
    <location>
        <begin position="82"/>
        <end position="100"/>
    </location>
</feature>
<dbReference type="InterPro" id="IPR046483">
    <property type="entry name" value="DUF6576"/>
</dbReference>
<dbReference type="InterPro" id="IPR022764">
    <property type="entry name" value="Peptidase_S54_rhomboid_dom"/>
</dbReference>
<keyword evidence="10" id="KW-0645">Protease</keyword>
<evidence type="ECO:0000259" key="9">
    <source>
        <dbReference type="Pfam" id="PF20216"/>
    </source>
</evidence>
<evidence type="ECO:0000313" key="10">
    <source>
        <dbReference type="EMBL" id="MTI23576.1"/>
    </source>
</evidence>
<dbReference type="PANTHER" id="PTHR43731:SF14">
    <property type="entry name" value="PRESENILIN-ASSOCIATED RHOMBOID-LIKE PROTEIN, MITOCHONDRIAL"/>
    <property type="match status" value="1"/>
</dbReference>
<dbReference type="RefSeq" id="WP_155168717.1">
    <property type="nucleotide sequence ID" value="NZ_BAAAFL010000015.1"/>
</dbReference>
<sequence length="276" mass="31275">MESVIYLLIAIIFLVTYQGFRDTAFREKYIFDVDHILIHKEYYRVFTSAFLHGDWYHLIFNMLALSSFGEFVLLVYGIKNFILIYLISLIGGGLLSLYFHRNYGDYRALGASGAISGIVFSTILISPTSEVSLLFIPYGFPAWAFGLAFVAYTVWGIKKGSDNIGHDAHLGGAISGMVTTIVIDPELLSTNYWIFVLLMAPCLIFLIFVYRNPEYLLIESTSLKPFINTGKRVFEPQKSPEDELNDLLDKISSQGIDSLTAWERKKLEELSGKELK</sequence>
<dbReference type="EMBL" id="SMLW01000239">
    <property type="protein sequence ID" value="MTI23576.1"/>
    <property type="molecule type" value="Genomic_DNA"/>
</dbReference>
<feature type="transmembrane region" description="Helical" evidence="7">
    <location>
        <begin position="106"/>
        <end position="126"/>
    </location>
</feature>
<keyword evidence="3 7" id="KW-0812">Transmembrane</keyword>
<feature type="transmembrane region" description="Helical" evidence="7">
    <location>
        <begin position="55"/>
        <end position="75"/>
    </location>
</feature>
<feature type="domain" description="Peptidase S54 rhomboid" evidence="8">
    <location>
        <begin position="40"/>
        <end position="182"/>
    </location>
</feature>
<protein>
    <submittedName>
        <fullName evidence="10">Rhomboid family intramembrane serine protease</fullName>
    </submittedName>
</protein>
<dbReference type="Pfam" id="PF20216">
    <property type="entry name" value="DUF6576"/>
    <property type="match status" value="1"/>
</dbReference>
<evidence type="ECO:0000313" key="11">
    <source>
        <dbReference type="Proteomes" id="UP000798808"/>
    </source>
</evidence>
<reference evidence="10 11" key="1">
    <citation type="submission" date="2019-02" db="EMBL/GenBank/DDBJ databases">
        <authorList>
            <person name="Goldberg S.R."/>
            <person name="Haltli B.A."/>
            <person name="Correa H."/>
            <person name="Russell K.G."/>
        </authorList>
    </citation>
    <scope>NUCLEOTIDE SEQUENCE [LARGE SCALE GENOMIC DNA]</scope>
    <source>
        <strain evidence="10 11">JCM 16186</strain>
    </source>
</reference>
<comment type="subcellular location">
    <subcellularLocation>
        <location evidence="1">Membrane</location>
        <topology evidence="1">Multi-pass membrane protein</topology>
    </subcellularLocation>
</comment>
<proteinExistence type="inferred from homology"/>
<accession>A0ABW9RIR0</accession>
<dbReference type="Gene3D" id="1.20.1540.10">
    <property type="entry name" value="Rhomboid-like"/>
    <property type="match status" value="1"/>
</dbReference>
<feature type="transmembrane region" description="Helical" evidence="7">
    <location>
        <begin position="133"/>
        <end position="155"/>
    </location>
</feature>
<comment type="caution">
    <text evidence="10">The sequence shown here is derived from an EMBL/GenBank/DDBJ whole genome shotgun (WGS) entry which is preliminary data.</text>
</comment>
<keyword evidence="4" id="KW-0378">Hydrolase</keyword>
<dbReference type="PANTHER" id="PTHR43731">
    <property type="entry name" value="RHOMBOID PROTEASE"/>
    <property type="match status" value="1"/>
</dbReference>
<keyword evidence="5 7" id="KW-1133">Transmembrane helix</keyword>
<evidence type="ECO:0000259" key="8">
    <source>
        <dbReference type="Pfam" id="PF01694"/>
    </source>
</evidence>
<dbReference type="GO" id="GO:0008233">
    <property type="term" value="F:peptidase activity"/>
    <property type="evidence" value="ECO:0007669"/>
    <property type="project" value="UniProtKB-KW"/>
</dbReference>
<evidence type="ECO:0000256" key="6">
    <source>
        <dbReference type="ARBA" id="ARBA00023136"/>
    </source>
</evidence>
<evidence type="ECO:0000256" key="5">
    <source>
        <dbReference type="ARBA" id="ARBA00022989"/>
    </source>
</evidence>
<feature type="transmembrane region" description="Helical" evidence="7">
    <location>
        <begin position="192"/>
        <end position="210"/>
    </location>
</feature>
<organism evidence="10 11">
    <name type="scientific">Fulvivirga kasyanovii</name>
    <dbReference type="NCBI Taxonomy" id="396812"/>
    <lineage>
        <taxon>Bacteria</taxon>
        <taxon>Pseudomonadati</taxon>
        <taxon>Bacteroidota</taxon>
        <taxon>Cytophagia</taxon>
        <taxon>Cytophagales</taxon>
        <taxon>Fulvivirgaceae</taxon>
        <taxon>Fulvivirga</taxon>
    </lineage>
</organism>
<evidence type="ECO:0000256" key="3">
    <source>
        <dbReference type="ARBA" id="ARBA00022692"/>
    </source>
</evidence>
<name>A0ABW9RIR0_9BACT</name>
<keyword evidence="6 7" id="KW-0472">Membrane</keyword>
<evidence type="ECO:0000256" key="7">
    <source>
        <dbReference type="SAM" id="Phobius"/>
    </source>
</evidence>
<evidence type="ECO:0000256" key="2">
    <source>
        <dbReference type="ARBA" id="ARBA00009045"/>
    </source>
</evidence>
<dbReference type="Pfam" id="PF01694">
    <property type="entry name" value="Rhomboid"/>
    <property type="match status" value="1"/>
</dbReference>
<dbReference type="SUPFAM" id="SSF144091">
    <property type="entry name" value="Rhomboid-like"/>
    <property type="match status" value="1"/>
</dbReference>
<dbReference type="InterPro" id="IPR050925">
    <property type="entry name" value="Rhomboid_protease_S54"/>
</dbReference>
<comment type="similarity">
    <text evidence="2">Belongs to the peptidase S54 family.</text>
</comment>
<dbReference type="Proteomes" id="UP000798808">
    <property type="component" value="Unassembled WGS sequence"/>
</dbReference>